<keyword evidence="5 7" id="KW-1133">Transmembrane helix</keyword>
<keyword evidence="4 7" id="KW-0812">Transmembrane</keyword>
<evidence type="ECO:0000313" key="8">
    <source>
        <dbReference type="EMBL" id="KUF39737.1"/>
    </source>
</evidence>
<gene>
    <name evidence="8" type="ORF">AS359_12870</name>
</gene>
<dbReference type="Pfam" id="PF07681">
    <property type="entry name" value="DoxX"/>
    <property type="match status" value="1"/>
</dbReference>
<dbReference type="AlphaFoldDB" id="A0A0W7YXD3"/>
<evidence type="ECO:0000256" key="4">
    <source>
        <dbReference type="ARBA" id="ARBA00022692"/>
    </source>
</evidence>
<evidence type="ECO:0000256" key="2">
    <source>
        <dbReference type="ARBA" id="ARBA00006679"/>
    </source>
</evidence>
<evidence type="ECO:0000256" key="6">
    <source>
        <dbReference type="ARBA" id="ARBA00023136"/>
    </source>
</evidence>
<evidence type="ECO:0000256" key="1">
    <source>
        <dbReference type="ARBA" id="ARBA00004651"/>
    </source>
</evidence>
<evidence type="ECO:0000256" key="7">
    <source>
        <dbReference type="SAM" id="Phobius"/>
    </source>
</evidence>
<dbReference type="GO" id="GO:0005886">
    <property type="term" value="C:plasma membrane"/>
    <property type="evidence" value="ECO:0007669"/>
    <property type="project" value="UniProtKB-SubCell"/>
</dbReference>
<feature type="transmembrane region" description="Helical" evidence="7">
    <location>
        <begin position="104"/>
        <end position="124"/>
    </location>
</feature>
<evidence type="ECO:0000256" key="3">
    <source>
        <dbReference type="ARBA" id="ARBA00022475"/>
    </source>
</evidence>
<keyword evidence="3" id="KW-1003">Cell membrane</keyword>
<feature type="transmembrane region" description="Helical" evidence="7">
    <location>
        <begin position="43"/>
        <end position="60"/>
    </location>
</feature>
<name>A0A0W7YXD3_9BURK</name>
<feature type="transmembrane region" description="Helical" evidence="7">
    <location>
        <begin position="12"/>
        <end position="31"/>
    </location>
</feature>
<dbReference type="InterPro" id="IPR051907">
    <property type="entry name" value="DoxX-like_oxidoreductase"/>
</dbReference>
<dbReference type="InterPro" id="IPR032808">
    <property type="entry name" value="DoxX"/>
</dbReference>
<comment type="similarity">
    <text evidence="2">Belongs to the DoxX family.</text>
</comment>
<feature type="transmembrane region" description="Helical" evidence="7">
    <location>
        <begin position="66"/>
        <end position="92"/>
    </location>
</feature>
<dbReference type="STRING" id="225992.B5M06_02455"/>
<dbReference type="Proteomes" id="UP000053300">
    <property type="component" value="Unassembled WGS sequence"/>
</dbReference>
<comment type="caution">
    <text evidence="8">The sequence shown here is derived from an EMBL/GenBank/DDBJ whole genome shotgun (WGS) entry which is preliminary data.</text>
</comment>
<keyword evidence="6 7" id="KW-0472">Membrane</keyword>
<sequence length="129" mass="14219">MSFWKYFYHPQAAMVLLRVTLAILMLFHGWAKVRYGIGHIEAMVAQTGLPGFLAYAVFLGEVVAPLFLLVGLYVVPAALVIAINMVVALILVHSQQFLLLNKSGGWMLELQAFFLVTALVVAMGHSKSK</sequence>
<evidence type="ECO:0000256" key="5">
    <source>
        <dbReference type="ARBA" id="ARBA00022989"/>
    </source>
</evidence>
<dbReference type="PANTHER" id="PTHR33452">
    <property type="entry name" value="OXIDOREDUCTASE CATD-RELATED"/>
    <property type="match status" value="1"/>
</dbReference>
<dbReference type="EMBL" id="LPXH01000034">
    <property type="protein sequence ID" value="KUF39737.1"/>
    <property type="molecule type" value="Genomic_DNA"/>
</dbReference>
<evidence type="ECO:0008006" key="10">
    <source>
        <dbReference type="Google" id="ProtNLM"/>
    </source>
</evidence>
<protein>
    <recommendedName>
        <fullName evidence="10">DoxX family protein</fullName>
    </recommendedName>
</protein>
<reference evidence="8 9" key="1">
    <citation type="submission" date="2015-12" db="EMBL/GenBank/DDBJ databases">
        <title>Complete genome sequence of a multi-drug resistant strain Acidovorax sp. 12322-1.</title>
        <authorList>
            <person name="Ming D."/>
            <person name="Wang M."/>
            <person name="Hu S."/>
            <person name="Zhou Y."/>
            <person name="Jiang T."/>
        </authorList>
    </citation>
    <scope>NUCLEOTIDE SEQUENCE [LARGE SCALE GENOMIC DNA]</scope>
    <source>
        <strain evidence="8 9">12322-1</strain>
    </source>
</reference>
<accession>A0A1V3TQ69</accession>
<dbReference type="PANTHER" id="PTHR33452:SF1">
    <property type="entry name" value="INNER MEMBRANE PROTEIN YPHA-RELATED"/>
    <property type="match status" value="1"/>
</dbReference>
<evidence type="ECO:0000313" key="9">
    <source>
        <dbReference type="Proteomes" id="UP000053300"/>
    </source>
</evidence>
<proteinExistence type="inferred from homology"/>
<dbReference type="RefSeq" id="WP_058880096.1">
    <property type="nucleotide sequence ID" value="NZ_CAUCIF010000005.1"/>
</dbReference>
<comment type="subcellular location">
    <subcellularLocation>
        <location evidence="1">Cell membrane</location>
        <topology evidence="1">Multi-pass membrane protein</topology>
    </subcellularLocation>
</comment>
<accession>A0A0W7YXD3</accession>
<organism evidence="8 9">
    <name type="scientific">Comamonas kerstersii</name>
    <dbReference type="NCBI Taxonomy" id="225992"/>
    <lineage>
        <taxon>Bacteria</taxon>
        <taxon>Pseudomonadati</taxon>
        <taxon>Pseudomonadota</taxon>
        <taxon>Betaproteobacteria</taxon>
        <taxon>Burkholderiales</taxon>
        <taxon>Comamonadaceae</taxon>
        <taxon>Comamonas</taxon>
    </lineage>
</organism>
<keyword evidence="9" id="KW-1185">Reference proteome</keyword>